<dbReference type="EMBL" id="QGKL01000039">
    <property type="protein sequence ID" value="PWQ94577.1"/>
    <property type="molecule type" value="Genomic_DNA"/>
</dbReference>
<dbReference type="InterPro" id="IPR037108">
    <property type="entry name" value="TM1727-like_C_sf"/>
</dbReference>
<dbReference type="AlphaFoldDB" id="A0A317C8F4"/>
<dbReference type="Pfam" id="PF10728">
    <property type="entry name" value="DUF2520"/>
    <property type="match status" value="1"/>
</dbReference>
<evidence type="ECO:0000259" key="2">
    <source>
        <dbReference type="Pfam" id="PF10727"/>
    </source>
</evidence>
<dbReference type="InterPro" id="IPR018931">
    <property type="entry name" value="DUF2520"/>
</dbReference>
<evidence type="ECO:0000259" key="3">
    <source>
        <dbReference type="Pfam" id="PF10728"/>
    </source>
</evidence>
<dbReference type="RefSeq" id="WP_109824226.1">
    <property type="nucleotide sequence ID" value="NZ_QGKL01000039.1"/>
</dbReference>
<dbReference type="Pfam" id="PF10727">
    <property type="entry name" value="Rossmann-like"/>
    <property type="match status" value="1"/>
</dbReference>
<gene>
    <name evidence="4" type="ORF">DKT75_14875</name>
</gene>
<evidence type="ECO:0000256" key="1">
    <source>
        <dbReference type="ARBA" id="ARBA00023002"/>
    </source>
</evidence>
<dbReference type="InterPro" id="IPR036291">
    <property type="entry name" value="NAD(P)-bd_dom_sf"/>
</dbReference>
<comment type="caution">
    <text evidence="4">The sequence shown here is derived from an EMBL/GenBank/DDBJ whole genome shotgun (WGS) entry which is preliminary data.</text>
</comment>
<keyword evidence="5" id="KW-1185">Reference proteome</keyword>
<evidence type="ECO:0000313" key="5">
    <source>
        <dbReference type="Proteomes" id="UP000245506"/>
    </source>
</evidence>
<dbReference type="InterPro" id="IPR019665">
    <property type="entry name" value="OxRdtase/DH_put_Rossmann_dom"/>
</dbReference>
<dbReference type="PANTHER" id="PTHR40459:SF1">
    <property type="entry name" value="CONSERVED HYPOTHETICAL ALANINE AND LEUCINE RICH PROTEIN"/>
    <property type="match status" value="1"/>
</dbReference>
<proteinExistence type="predicted"/>
<dbReference type="Gene3D" id="1.10.1040.20">
    <property type="entry name" value="ProC-like, C-terminal domain"/>
    <property type="match status" value="1"/>
</dbReference>
<reference evidence="4 5" key="1">
    <citation type="submission" date="2018-05" db="EMBL/GenBank/DDBJ databases">
        <title>Leucothrix arctica sp. nov., isolated from Arctic seawater.</title>
        <authorList>
            <person name="Choi A."/>
            <person name="Baek K."/>
        </authorList>
    </citation>
    <scope>NUCLEOTIDE SEQUENCE [LARGE SCALE GENOMIC DNA]</scope>
    <source>
        <strain evidence="4 5">IMCC9719</strain>
    </source>
</reference>
<dbReference type="PANTHER" id="PTHR40459">
    <property type="entry name" value="CONSERVED HYPOTHETICAL ALANINE AND LEUCINE RICH PROTEIN"/>
    <property type="match status" value="1"/>
</dbReference>
<dbReference type="Proteomes" id="UP000245506">
    <property type="component" value="Unassembled WGS sequence"/>
</dbReference>
<organism evidence="4 5">
    <name type="scientific">Leucothrix arctica</name>
    <dbReference type="NCBI Taxonomy" id="1481894"/>
    <lineage>
        <taxon>Bacteria</taxon>
        <taxon>Pseudomonadati</taxon>
        <taxon>Pseudomonadota</taxon>
        <taxon>Gammaproteobacteria</taxon>
        <taxon>Thiotrichales</taxon>
        <taxon>Thiotrichaceae</taxon>
        <taxon>Leucothrix</taxon>
    </lineage>
</organism>
<name>A0A317C8F4_9GAMM</name>
<feature type="domain" description="Putative oxidoreductase/dehydrogenase Rossmann-like" evidence="2">
    <location>
        <begin position="2"/>
        <end position="119"/>
    </location>
</feature>
<evidence type="ECO:0000313" key="4">
    <source>
        <dbReference type="EMBL" id="PWQ94577.1"/>
    </source>
</evidence>
<feature type="domain" description="DUF2520" evidence="3">
    <location>
        <begin position="137"/>
        <end position="263"/>
    </location>
</feature>
<dbReference type="SUPFAM" id="SSF51735">
    <property type="entry name" value="NAD(P)-binding Rossmann-fold domains"/>
    <property type="match status" value="1"/>
</dbReference>
<keyword evidence="1" id="KW-0560">Oxidoreductase</keyword>
<accession>A0A317C8F4</accession>
<sequence>MLRINFIGCGQVGKTLGKLWHKGSHLKIGDVLNQSLLSSETAVEVINAGKPVDNLVHMTCADVYMIGCGDDSIEQCSQDLANSGLLKQGGIVFHCSGAQPASLLSACKDKGVYIASIHPIKSFANVQLAVDSFEGTYCGMEGDEIALQKLEPLFNNIGARLVKINSDNKSLYHAASVIACNYLVALQELSINTFAQAGIERGQAMAILQPIVRGTVENIFTLGTVSSLTGPIARGDKDIVSNQLNAISDWNQDFATVYQLLGKVSVDIASKKEGADITKLKQIRDLLEKG</sequence>
<dbReference type="InterPro" id="IPR008927">
    <property type="entry name" value="6-PGluconate_DH-like_C_sf"/>
</dbReference>
<dbReference type="OrthoDB" id="8650434at2"/>
<dbReference type="Gene3D" id="3.40.50.720">
    <property type="entry name" value="NAD(P)-binding Rossmann-like Domain"/>
    <property type="match status" value="1"/>
</dbReference>
<dbReference type="SUPFAM" id="SSF48179">
    <property type="entry name" value="6-phosphogluconate dehydrogenase C-terminal domain-like"/>
    <property type="match status" value="1"/>
</dbReference>
<protein>
    <submittedName>
        <fullName evidence="4">DUF2520 domain-containing protein</fullName>
    </submittedName>
</protein>
<dbReference type="GO" id="GO:0016491">
    <property type="term" value="F:oxidoreductase activity"/>
    <property type="evidence" value="ECO:0007669"/>
    <property type="project" value="UniProtKB-KW"/>
</dbReference>